<dbReference type="PANTHER" id="PTHR34741">
    <property type="entry name" value="IMAP FAMILY MEMBER 1, PUTATIVE-RELATED"/>
    <property type="match status" value="1"/>
</dbReference>
<evidence type="ECO:0000256" key="1">
    <source>
        <dbReference type="SAM" id="Phobius"/>
    </source>
</evidence>
<feature type="transmembrane region" description="Helical" evidence="1">
    <location>
        <begin position="121"/>
        <end position="141"/>
    </location>
</feature>
<feature type="transmembrane region" description="Helical" evidence="1">
    <location>
        <begin position="89"/>
        <end position="109"/>
    </location>
</feature>
<dbReference type="Proteomes" id="UP000737018">
    <property type="component" value="Unassembled WGS sequence"/>
</dbReference>
<keyword evidence="1" id="KW-0812">Transmembrane</keyword>
<sequence>MTSRFKLFFVTIITQFIQLFSKYCYPQLSRPSPSTVEAIDQAEAPARAAVGVVEVQHKEWTELTVTFCLASAIDIALVSVQVNSQLSTAFHLLSLTILLAFASFVVSKFIKFKFLVSAQVLENFGVFFTMTAFFMAITIPFPLYLKFASWAVYTISALAILICTCC</sequence>
<comment type="caution">
    <text evidence="3">The sequence shown here is derived from an EMBL/GenBank/DDBJ whole genome shotgun (WGS) entry which is preliminary data.</text>
</comment>
<gene>
    <name evidence="3" type="ORF">CMV_026760</name>
</gene>
<keyword evidence="1" id="KW-1133">Transmembrane helix</keyword>
<keyword evidence="2" id="KW-0732">Signal</keyword>
<dbReference type="PANTHER" id="PTHR34741:SF2">
    <property type="entry name" value="VESICLE TRANSPORT PROTEIN"/>
    <property type="match status" value="1"/>
</dbReference>
<accession>A0A8J4V3G3</accession>
<feature type="signal peptide" evidence="2">
    <location>
        <begin position="1"/>
        <end position="21"/>
    </location>
</feature>
<dbReference type="AlphaFoldDB" id="A0A8J4V3G3"/>
<feature type="transmembrane region" description="Helical" evidence="1">
    <location>
        <begin position="147"/>
        <end position="165"/>
    </location>
</feature>
<keyword evidence="1" id="KW-0472">Membrane</keyword>
<protein>
    <recommendedName>
        <fullName evidence="5">Transmembrane protein</fullName>
    </recommendedName>
</protein>
<evidence type="ECO:0000256" key="2">
    <source>
        <dbReference type="SAM" id="SignalP"/>
    </source>
</evidence>
<dbReference type="EMBL" id="JRKL02008227">
    <property type="protein sequence ID" value="KAF3947053.1"/>
    <property type="molecule type" value="Genomic_DNA"/>
</dbReference>
<name>A0A8J4V3G3_9ROSI</name>
<keyword evidence="4" id="KW-1185">Reference proteome</keyword>
<proteinExistence type="predicted"/>
<feature type="chain" id="PRO_5035159623" description="Transmembrane protein" evidence="2">
    <location>
        <begin position="22"/>
        <end position="166"/>
    </location>
</feature>
<evidence type="ECO:0000313" key="3">
    <source>
        <dbReference type="EMBL" id="KAF3947053.1"/>
    </source>
</evidence>
<organism evidence="3 4">
    <name type="scientific">Castanea mollissima</name>
    <name type="common">Chinese chestnut</name>
    <dbReference type="NCBI Taxonomy" id="60419"/>
    <lineage>
        <taxon>Eukaryota</taxon>
        <taxon>Viridiplantae</taxon>
        <taxon>Streptophyta</taxon>
        <taxon>Embryophyta</taxon>
        <taxon>Tracheophyta</taxon>
        <taxon>Spermatophyta</taxon>
        <taxon>Magnoliopsida</taxon>
        <taxon>eudicotyledons</taxon>
        <taxon>Gunneridae</taxon>
        <taxon>Pentapetalae</taxon>
        <taxon>rosids</taxon>
        <taxon>fabids</taxon>
        <taxon>Fagales</taxon>
        <taxon>Fagaceae</taxon>
        <taxon>Castanea</taxon>
    </lineage>
</organism>
<evidence type="ECO:0000313" key="4">
    <source>
        <dbReference type="Proteomes" id="UP000737018"/>
    </source>
</evidence>
<evidence type="ECO:0008006" key="5">
    <source>
        <dbReference type="Google" id="ProtNLM"/>
    </source>
</evidence>
<reference evidence="3" key="1">
    <citation type="submission" date="2020-03" db="EMBL/GenBank/DDBJ databases">
        <title>Castanea mollissima Vanexum genome sequencing.</title>
        <authorList>
            <person name="Staton M."/>
        </authorList>
    </citation>
    <scope>NUCLEOTIDE SEQUENCE</scope>
    <source>
        <tissue evidence="3">Leaf</tissue>
    </source>
</reference>
<dbReference type="OrthoDB" id="1651297at2759"/>